<organism evidence="2 3">
    <name type="scientific">Frankia alni (strain DSM 45986 / CECT 9034 / ACN14a)</name>
    <dbReference type="NCBI Taxonomy" id="326424"/>
    <lineage>
        <taxon>Bacteria</taxon>
        <taxon>Bacillati</taxon>
        <taxon>Actinomycetota</taxon>
        <taxon>Actinomycetes</taxon>
        <taxon>Frankiales</taxon>
        <taxon>Frankiaceae</taxon>
        <taxon>Frankia</taxon>
    </lineage>
</organism>
<gene>
    <name evidence="2" type="ordered locus">FRAAL4625</name>
</gene>
<accession>Q0RGW9</accession>
<protein>
    <submittedName>
        <fullName evidence="2">Uncharacterized protein</fullName>
    </submittedName>
</protein>
<feature type="region of interest" description="Disordered" evidence="1">
    <location>
        <begin position="57"/>
        <end position="85"/>
    </location>
</feature>
<sequence length="85" mass="9279">MCRSRSTISRGWRIRRPIGRDHNNLTFYLAWAPSDRPATRTCVITITITITIADAGIRPSHAGTTTAPGSLSSPARTDRPTTGSR</sequence>
<dbReference type="HOGENOM" id="CLU_2507847_0_0_11"/>
<dbReference type="Proteomes" id="UP000000657">
    <property type="component" value="Chromosome"/>
</dbReference>
<keyword evidence="3" id="KW-1185">Reference proteome</keyword>
<evidence type="ECO:0000313" key="3">
    <source>
        <dbReference type="Proteomes" id="UP000000657"/>
    </source>
</evidence>
<name>Q0RGW9_FRAAA</name>
<reference evidence="2 3" key="1">
    <citation type="journal article" date="2007" name="Genome Res.">
        <title>Genome characteristics of facultatively symbiotic Frankia sp. strains reflect host range and host plant biogeography.</title>
        <authorList>
            <person name="Normand P."/>
            <person name="Lapierre P."/>
            <person name="Tisa L.S."/>
            <person name="Gogarten J.P."/>
            <person name="Alloisio N."/>
            <person name="Bagnarol E."/>
            <person name="Bassi C.A."/>
            <person name="Berry A.M."/>
            <person name="Bickhart D.M."/>
            <person name="Choisne N."/>
            <person name="Couloux A."/>
            <person name="Cournoyer B."/>
            <person name="Cruveiller S."/>
            <person name="Daubin V."/>
            <person name="Demange N."/>
            <person name="Francino M.P."/>
            <person name="Goltsman E."/>
            <person name="Huang Y."/>
            <person name="Kopp O.R."/>
            <person name="Labarre L."/>
            <person name="Lapidus A."/>
            <person name="Lavire C."/>
            <person name="Marechal J."/>
            <person name="Martinez M."/>
            <person name="Mastronunzio J.E."/>
            <person name="Mullin B.C."/>
            <person name="Niemann J."/>
            <person name="Pujic P."/>
            <person name="Rawnsley T."/>
            <person name="Rouy Z."/>
            <person name="Schenowitz C."/>
            <person name="Sellstedt A."/>
            <person name="Tavares F."/>
            <person name="Tomkins J.P."/>
            <person name="Vallenet D."/>
            <person name="Valverde C."/>
            <person name="Wall L.G."/>
            <person name="Wang Y."/>
            <person name="Medigue C."/>
            <person name="Benson D.R."/>
        </authorList>
    </citation>
    <scope>NUCLEOTIDE SEQUENCE [LARGE SCALE GENOMIC DNA]</scope>
    <source>
        <strain evidence="3">DSM 45986 / CECT 9034 / ACN14a</strain>
    </source>
</reference>
<proteinExistence type="predicted"/>
<evidence type="ECO:0000256" key="1">
    <source>
        <dbReference type="SAM" id="MobiDB-lite"/>
    </source>
</evidence>
<feature type="compositionally biased region" description="Polar residues" evidence="1">
    <location>
        <begin position="62"/>
        <end position="85"/>
    </location>
</feature>
<dbReference type="KEGG" id="fal:FRAAL4625"/>
<evidence type="ECO:0000313" key="2">
    <source>
        <dbReference type="EMBL" id="CAJ63267.1"/>
    </source>
</evidence>
<dbReference type="AlphaFoldDB" id="Q0RGW9"/>
<dbReference type="EMBL" id="CT573213">
    <property type="protein sequence ID" value="CAJ63267.1"/>
    <property type="molecule type" value="Genomic_DNA"/>
</dbReference>